<accession>S9S7Z0</accession>
<reference evidence="2 3" key="1">
    <citation type="submission" date="2013-04" db="EMBL/GenBank/DDBJ databases">
        <authorList>
            <person name="Kuznetsov B."/>
            <person name="Ivanovsky R."/>
        </authorList>
    </citation>
    <scope>NUCLEOTIDE SEQUENCE [LARGE SCALE GENOMIC DNA]</scope>
    <source>
        <strain evidence="2 3">MGU-K5</strain>
    </source>
</reference>
<dbReference type="Proteomes" id="UP000015350">
    <property type="component" value="Unassembled WGS sequence"/>
</dbReference>
<dbReference type="Gene3D" id="3.30.70.270">
    <property type="match status" value="1"/>
</dbReference>
<feature type="non-terminal residue" evidence="2">
    <location>
        <position position="1"/>
    </location>
</feature>
<proteinExistence type="predicted"/>
<evidence type="ECO:0000259" key="1">
    <source>
        <dbReference type="PROSITE" id="PS50887"/>
    </source>
</evidence>
<dbReference type="InterPro" id="IPR000160">
    <property type="entry name" value="GGDEF_dom"/>
</dbReference>
<sequence>KVSASIGIALGGEGASAAALLKEADTAMYAVKRAGKHGFRINGLD</sequence>
<gene>
    <name evidence="2" type="ORF">K678_14352</name>
</gene>
<dbReference type="SUPFAM" id="SSF55073">
    <property type="entry name" value="Nucleotide cyclase"/>
    <property type="match status" value="1"/>
</dbReference>
<comment type="caution">
    <text evidence="2">The sequence shown here is derived from an EMBL/GenBank/DDBJ whole genome shotgun (WGS) entry which is preliminary data.</text>
</comment>
<dbReference type="InterPro" id="IPR043128">
    <property type="entry name" value="Rev_trsase/Diguanyl_cyclase"/>
</dbReference>
<name>S9S7Z0_MAGFU</name>
<feature type="domain" description="GGDEF" evidence="1">
    <location>
        <begin position="1"/>
        <end position="44"/>
    </location>
</feature>
<organism evidence="2 3">
    <name type="scientific">Magnetospirillum fulvum MGU-K5</name>
    <dbReference type="NCBI Taxonomy" id="1316936"/>
    <lineage>
        <taxon>Bacteria</taxon>
        <taxon>Pseudomonadati</taxon>
        <taxon>Pseudomonadota</taxon>
        <taxon>Alphaproteobacteria</taxon>
        <taxon>Rhodospirillales</taxon>
        <taxon>Rhodospirillaceae</taxon>
        <taxon>Magnetospirillum</taxon>
    </lineage>
</organism>
<dbReference type="Pfam" id="PF00990">
    <property type="entry name" value="GGDEF"/>
    <property type="match status" value="1"/>
</dbReference>
<dbReference type="PROSITE" id="PS50887">
    <property type="entry name" value="GGDEF"/>
    <property type="match status" value="1"/>
</dbReference>
<protein>
    <submittedName>
        <fullName evidence="2">PAS/PAC domain protein</fullName>
    </submittedName>
</protein>
<dbReference type="EMBL" id="AQPH01000069">
    <property type="protein sequence ID" value="EPY00764.1"/>
    <property type="molecule type" value="Genomic_DNA"/>
</dbReference>
<dbReference type="AlphaFoldDB" id="S9S7Z0"/>
<dbReference type="InterPro" id="IPR029787">
    <property type="entry name" value="Nucleotide_cyclase"/>
</dbReference>
<evidence type="ECO:0000313" key="2">
    <source>
        <dbReference type="EMBL" id="EPY00764.1"/>
    </source>
</evidence>
<evidence type="ECO:0000313" key="3">
    <source>
        <dbReference type="Proteomes" id="UP000015350"/>
    </source>
</evidence>